<feature type="transmembrane region" description="Helical" evidence="1">
    <location>
        <begin position="227"/>
        <end position="246"/>
    </location>
</feature>
<proteinExistence type="predicted"/>
<feature type="transmembrane region" description="Helical" evidence="1">
    <location>
        <begin position="55"/>
        <end position="76"/>
    </location>
</feature>
<protein>
    <recommendedName>
        <fullName evidence="2">DUF6533 domain-containing protein</fullName>
    </recommendedName>
</protein>
<feature type="transmembrane region" description="Helical" evidence="1">
    <location>
        <begin position="15"/>
        <end position="34"/>
    </location>
</feature>
<organism evidence="3 4">
    <name type="scientific">Sphaerobolus stellatus (strain SS14)</name>
    <dbReference type="NCBI Taxonomy" id="990650"/>
    <lineage>
        <taxon>Eukaryota</taxon>
        <taxon>Fungi</taxon>
        <taxon>Dikarya</taxon>
        <taxon>Basidiomycota</taxon>
        <taxon>Agaricomycotina</taxon>
        <taxon>Agaricomycetes</taxon>
        <taxon>Phallomycetidae</taxon>
        <taxon>Geastrales</taxon>
        <taxon>Sphaerobolaceae</taxon>
        <taxon>Sphaerobolus</taxon>
    </lineage>
</organism>
<dbReference type="EMBL" id="KN837301">
    <property type="protein sequence ID" value="KIJ28625.1"/>
    <property type="molecule type" value="Genomic_DNA"/>
</dbReference>
<evidence type="ECO:0000256" key="1">
    <source>
        <dbReference type="SAM" id="Phobius"/>
    </source>
</evidence>
<evidence type="ECO:0000259" key="2">
    <source>
        <dbReference type="Pfam" id="PF20151"/>
    </source>
</evidence>
<dbReference type="AlphaFoldDB" id="A0A0C9UTV7"/>
<keyword evidence="1" id="KW-0812">Transmembrane</keyword>
<evidence type="ECO:0000313" key="3">
    <source>
        <dbReference type="EMBL" id="KIJ28625.1"/>
    </source>
</evidence>
<evidence type="ECO:0000313" key="4">
    <source>
        <dbReference type="Proteomes" id="UP000054279"/>
    </source>
</evidence>
<dbReference type="Proteomes" id="UP000054279">
    <property type="component" value="Unassembled WGS sequence"/>
</dbReference>
<name>A0A0C9UTV7_SPHS4</name>
<dbReference type="InterPro" id="IPR045340">
    <property type="entry name" value="DUF6533"/>
</dbReference>
<accession>A0A0C9UTV7</accession>
<keyword evidence="1" id="KW-1133">Transmembrane helix</keyword>
<feature type="transmembrane region" description="Helical" evidence="1">
    <location>
        <begin position="128"/>
        <end position="148"/>
    </location>
</feature>
<gene>
    <name evidence="3" type="ORF">M422DRAFT_784498</name>
</gene>
<sequence>MSVSSIEVNLIEQGLATQYSVAAALTFLIYDYSITLDTELTYIWKNPAGNSPWTWLFFLNRYVGLLSVTFEAIGILTDFGGRDITEVCTIFYWWEALWGILSLLIVEVILQTKIYIVYNRSRTLLKVLIPLFILSAAATFVFFIIFVLNIKTPNIPKNIVEDFRDNFGKLGPLKGCFTIGGSYPFWVWLPVLTFETFLCLLMVLKVCEIYRVDWRSPLLKTIVVDSILYFLPVFGLLLGSSLLWGIEGKHLNNLVELTGPWVTVIASALGSRLLLNIREEFSKGRSRVDSSELIPLTTV</sequence>
<feature type="transmembrane region" description="Helical" evidence="1">
    <location>
        <begin position="258"/>
        <end position="275"/>
    </location>
</feature>
<feature type="transmembrane region" description="Helical" evidence="1">
    <location>
        <begin position="185"/>
        <end position="206"/>
    </location>
</feature>
<dbReference type="OrthoDB" id="3349377at2759"/>
<dbReference type="HOGENOM" id="CLU_035509_10_5_1"/>
<reference evidence="3 4" key="1">
    <citation type="submission" date="2014-06" db="EMBL/GenBank/DDBJ databases">
        <title>Evolutionary Origins and Diversification of the Mycorrhizal Mutualists.</title>
        <authorList>
            <consortium name="DOE Joint Genome Institute"/>
            <consortium name="Mycorrhizal Genomics Consortium"/>
            <person name="Kohler A."/>
            <person name="Kuo A."/>
            <person name="Nagy L.G."/>
            <person name="Floudas D."/>
            <person name="Copeland A."/>
            <person name="Barry K.W."/>
            <person name="Cichocki N."/>
            <person name="Veneault-Fourrey C."/>
            <person name="LaButti K."/>
            <person name="Lindquist E.A."/>
            <person name="Lipzen A."/>
            <person name="Lundell T."/>
            <person name="Morin E."/>
            <person name="Murat C."/>
            <person name="Riley R."/>
            <person name="Ohm R."/>
            <person name="Sun H."/>
            <person name="Tunlid A."/>
            <person name="Henrissat B."/>
            <person name="Grigoriev I.V."/>
            <person name="Hibbett D.S."/>
            <person name="Martin F."/>
        </authorList>
    </citation>
    <scope>NUCLEOTIDE SEQUENCE [LARGE SCALE GENOMIC DNA]</scope>
    <source>
        <strain evidence="3 4">SS14</strain>
    </source>
</reference>
<keyword evidence="1" id="KW-0472">Membrane</keyword>
<dbReference type="Pfam" id="PF20151">
    <property type="entry name" value="DUF6533"/>
    <property type="match status" value="1"/>
</dbReference>
<keyword evidence="4" id="KW-1185">Reference proteome</keyword>
<feature type="transmembrane region" description="Helical" evidence="1">
    <location>
        <begin position="96"/>
        <end position="116"/>
    </location>
</feature>
<feature type="domain" description="DUF6533" evidence="2">
    <location>
        <begin position="19"/>
        <end position="66"/>
    </location>
</feature>